<proteinExistence type="predicted"/>
<dbReference type="EMBL" id="BMIB01000008">
    <property type="protein sequence ID" value="GGH82634.1"/>
    <property type="molecule type" value="Genomic_DNA"/>
</dbReference>
<evidence type="ECO:0000313" key="2">
    <source>
        <dbReference type="Proteomes" id="UP000627292"/>
    </source>
</evidence>
<evidence type="ECO:0008006" key="3">
    <source>
        <dbReference type="Google" id="ProtNLM"/>
    </source>
</evidence>
<dbReference type="Proteomes" id="UP000627292">
    <property type="component" value="Unassembled WGS sequence"/>
</dbReference>
<accession>A0A917J3R9</accession>
<dbReference type="AlphaFoldDB" id="A0A917J3R9"/>
<name>A0A917J3R9_9BACT</name>
<organism evidence="1 2">
    <name type="scientific">Filimonas zeae</name>
    <dbReference type="NCBI Taxonomy" id="1737353"/>
    <lineage>
        <taxon>Bacteria</taxon>
        <taxon>Pseudomonadati</taxon>
        <taxon>Bacteroidota</taxon>
        <taxon>Chitinophagia</taxon>
        <taxon>Chitinophagales</taxon>
        <taxon>Chitinophagaceae</taxon>
        <taxon>Filimonas</taxon>
    </lineage>
</organism>
<protein>
    <recommendedName>
        <fullName evidence="3">DUF2262 domain-containing protein</fullName>
    </recommendedName>
</protein>
<dbReference type="RefSeq" id="WP_188959097.1">
    <property type="nucleotide sequence ID" value="NZ_BMIB01000008.1"/>
</dbReference>
<sequence length="143" mass="16048">MYLGTLQLVDNDLEGYTTLAFLQQQAEVILSLEKEIETVDEYAGLIEDANAFLERLGNGAYETIRHEMAVELTESAYGQGDYTPSEADVSDLEKELILDAVHFYQGSTVLIFHAPENYPDMQICCQVDDEGNIEDVSVYQHNS</sequence>
<gene>
    <name evidence="1" type="ORF">GCM10011379_56810</name>
</gene>
<comment type="caution">
    <text evidence="1">The sequence shown here is derived from an EMBL/GenBank/DDBJ whole genome shotgun (WGS) entry which is preliminary data.</text>
</comment>
<keyword evidence="2" id="KW-1185">Reference proteome</keyword>
<reference evidence="1" key="1">
    <citation type="journal article" date="2014" name="Int. J. Syst. Evol. Microbiol.">
        <title>Complete genome sequence of Corynebacterium casei LMG S-19264T (=DSM 44701T), isolated from a smear-ripened cheese.</title>
        <authorList>
            <consortium name="US DOE Joint Genome Institute (JGI-PGF)"/>
            <person name="Walter F."/>
            <person name="Albersmeier A."/>
            <person name="Kalinowski J."/>
            <person name="Ruckert C."/>
        </authorList>
    </citation>
    <scope>NUCLEOTIDE SEQUENCE</scope>
    <source>
        <strain evidence="1">CGMCC 1.15290</strain>
    </source>
</reference>
<reference evidence="1" key="2">
    <citation type="submission" date="2020-09" db="EMBL/GenBank/DDBJ databases">
        <authorList>
            <person name="Sun Q."/>
            <person name="Zhou Y."/>
        </authorList>
    </citation>
    <scope>NUCLEOTIDE SEQUENCE</scope>
    <source>
        <strain evidence="1">CGMCC 1.15290</strain>
    </source>
</reference>
<evidence type="ECO:0000313" key="1">
    <source>
        <dbReference type="EMBL" id="GGH82634.1"/>
    </source>
</evidence>